<feature type="disulfide bond" evidence="10">
    <location>
        <begin position="546"/>
        <end position="558"/>
    </location>
</feature>
<dbReference type="FunFam" id="2.10.25.10:FF:000388">
    <property type="entry name" value="Laminin subunit alpha"/>
    <property type="match status" value="1"/>
</dbReference>
<keyword evidence="8" id="KW-0325">Glycoprotein</keyword>
<feature type="disulfide bond" evidence="10">
    <location>
        <begin position="473"/>
        <end position="482"/>
    </location>
</feature>
<evidence type="ECO:0000256" key="2">
    <source>
        <dbReference type="ARBA" id="ARBA00022525"/>
    </source>
</evidence>
<dbReference type="EnsemblMetazoa" id="G189.5">
    <property type="protein sequence ID" value="G189.5:cds"/>
    <property type="gene ID" value="G189"/>
</dbReference>
<dbReference type="GO" id="GO:0009887">
    <property type="term" value="P:animal organ morphogenesis"/>
    <property type="evidence" value="ECO:0007669"/>
    <property type="project" value="TreeGrafter"/>
</dbReference>
<dbReference type="PROSITE" id="PS50027">
    <property type="entry name" value="EGF_LAM_2"/>
    <property type="match status" value="16"/>
</dbReference>
<feature type="chain" id="PRO_5036457553" description="Laminin subunit alpha" evidence="13">
    <location>
        <begin position="24"/>
        <end position="3659"/>
    </location>
</feature>
<dbReference type="InterPro" id="IPR013320">
    <property type="entry name" value="ConA-like_dom_sf"/>
</dbReference>
<dbReference type="FunFam" id="2.10.25.10:FF:000033">
    <property type="entry name" value="Laminin subunit alpha 2"/>
    <property type="match status" value="1"/>
</dbReference>
<dbReference type="FunFam" id="2.10.25.10:FF:000011">
    <property type="entry name" value="Cadherin EGF LAG seven-pass G-type receptor"/>
    <property type="match status" value="2"/>
</dbReference>
<dbReference type="GO" id="GO:0009888">
    <property type="term" value="P:tissue development"/>
    <property type="evidence" value="ECO:0007669"/>
    <property type="project" value="TreeGrafter"/>
</dbReference>
<feature type="disulfide bond" evidence="10">
    <location>
        <begin position="658"/>
        <end position="667"/>
    </location>
</feature>
<organism evidence="18 19">
    <name type="scientific">Magallana gigas</name>
    <name type="common">Pacific oyster</name>
    <name type="synonym">Crassostrea gigas</name>
    <dbReference type="NCBI Taxonomy" id="29159"/>
    <lineage>
        <taxon>Eukaryota</taxon>
        <taxon>Metazoa</taxon>
        <taxon>Spiralia</taxon>
        <taxon>Lophotrochozoa</taxon>
        <taxon>Mollusca</taxon>
        <taxon>Bivalvia</taxon>
        <taxon>Autobranchia</taxon>
        <taxon>Pteriomorphia</taxon>
        <taxon>Ostreida</taxon>
        <taxon>Ostreoidea</taxon>
        <taxon>Ostreidae</taxon>
        <taxon>Magallana</taxon>
    </lineage>
</organism>
<feature type="disulfide bond" evidence="10">
    <location>
        <begin position="1379"/>
        <end position="1396"/>
    </location>
</feature>
<feature type="domain" description="Laminin G" evidence="14">
    <location>
        <begin position="3065"/>
        <end position="3239"/>
    </location>
</feature>
<dbReference type="SMART" id="SM00180">
    <property type="entry name" value="EGF_Lam"/>
    <property type="match status" value="22"/>
</dbReference>
<keyword evidence="11" id="KW-0175">Coiled coil</keyword>
<feature type="disulfide bond" evidence="10">
    <location>
        <begin position="1398"/>
        <end position="1407"/>
    </location>
</feature>
<proteinExistence type="predicted"/>
<accession>A0A8W8JJV6</accession>
<dbReference type="SUPFAM" id="SSF49899">
    <property type="entry name" value="Concanavalin A-like lectins/glucanases"/>
    <property type="match status" value="5"/>
</dbReference>
<feature type="domain" description="Laminin EGF-like" evidence="15">
    <location>
        <begin position="406"/>
        <end position="450"/>
    </location>
</feature>
<feature type="disulfide bond" evidence="10">
    <location>
        <begin position="639"/>
        <end position="656"/>
    </location>
</feature>
<feature type="domain" description="Laminin G" evidence="14">
    <location>
        <begin position="2886"/>
        <end position="3058"/>
    </location>
</feature>
<dbReference type="Pfam" id="PF00054">
    <property type="entry name" value="Laminin_G_1"/>
    <property type="match status" value="1"/>
</dbReference>
<dbReference type="SUPFAM" id="SSF57196">
    <property type="entry name" value="EGF/Laminin"/>
    <property type="match status" value="20"/>
</dbReference>
<dbReference type="Gene3D" id="2.60.120.200">
    <property type="match status" value="5"/>
</dbReference>
<dbReference type="InterPro" id="IPR002049">
    <property type="entry name" value="LE_dom"/>
</dbReference>
<feature type="domain" description="Laminin EGF-like" evidence="15">
    <location>
        <begin position="1467"/>
        <end position="1514"/>
    </location>
</feature>
<feature type="domain" description="Laminin EGF-like" evidence="15">
    <location>
        <begin position="1825"/>
        <end position="1871"/>
    </location>
</feature>
<feature type="disulfide bond" evidence="10">
    <location>
        <begin position="637"/>
        <end position="649"/>
    </location>
</feature>
<feature type="domain" description="Laminin EGF-like" evidence="15">
    <location>
        <begin position="1377"/>
        <end position="1422"/>
    </location>
</feature>
<dbReference type="Pfam" id="PF06009">
    <property type="entry name" value="Laminin_II"/>
    <property type="match status" value="1"/>
</dbReference>
<dbReference type="Pfam" id="PF24973">
    <property type="entry name" value="EGF_LMN_ATRN"/>
    <property type="match status" value="1"/>
</dbReference>
<dbReference type="Proteomes" id="UP000005408">
    <property type="component" value="Unassembled WGS sequence"/>
</dbReference>
<feature type="disulfide bond" evidence="10">
    <location>
        <begin position="2001"/>
        <end position="2010"/>
    </location>
</feature>
<feature type="coiled-coil region" evidence="11">
    <location>
        <begin position="2430"/>
        <end position="2457"/>
    </location>
</feature>
<evidence type="ECO:0000259" key="15">
    <source>
        <dbReference type="PROSITE" id="PS50027"/>
    </source>
</evidence>
<reference evidence="18" key="1">
    <citation type="submission" date="2022-08" db="UniProtKB">
        <authorList>
            <consortium name="EnsemblMetazoa"/>
        </authorList>
    </citation>
    <scope>IDENTIFICATION</scope>
    <source>
        <strain evidence="18">05x7-T-G4-1.051#20</strain>
    </source>
</reference>
<dbReference type="InterPro" id="IPR000034">
    <property type="entry name" value="Laminin_IV"/>
</dbReference>
<evidence type="ECO:0000313" key="18">
    <source>
        <dbReference type="EnsemblMetazoa" id="G189.5:cds"/>
    </source>
</evidence>
<dbReference type="FunFam" id="2.10.25.10:FF:000275">
    <property type="entry name" value="usherin"/>
    <property type="match status" value="1"/>
</dbReference>
<feature type="domain" description="Laminin EGF-like" evidence="15">
    <location>
        <begin position="683"/>
        <end position="741"/>
    </location>
</feature>
<feature type="domain" description="Laminin EGF-like" evidence="15">
    <location>
        <begin position="2029"/>
        <end position="2075"/>
    </location>
</feature>
<dbReference type="PROSITE" id="PS00022">
    <property type="entry name" value="EGF_1"/>
    <property type="match status" value="1"/>
</dbReference>
<evidence type="ECO:0000256" key="12">
    <source>
        <dbReference type="SAM" id="MobiDB-lite"/>
    </source>
</evidence>
<feature type="disulfide bond" evidence="10">
    <location>
        <begin position="2095"/>
        <end position="2104"/>
    </location>
</feature>
<dbReference type="PROSITE" id="PS50025">
    <property type="entry name" value="LAM_G_DOMAIN"/>
    <property type="match status" value="5"/>
</dbReference>
<feature type="domain" description="Laminin EGF-like" evidence="15">
    <location>
        <begin position="1515"/>
        <end position="1566"/>
    </location>
</feature>
<feature type="domain" description="Laminin N-terminal" evidence="17">
    <location>
        <begin position="22"/>
        <end position="276"/>
    </location>
</feature>
<dbReference type="SMART" id="SM00136">
    <property type="entry name" value="LamNT"/>
    <property type="match status" value="1"/>
</dbReference>
<dbReference type="FunFam" id="2.60.120.260:FF:000092">
    <property type="entry name" value="Laminin subunit alpha-3"/>
    <property type="match status" value="1"/>
</dbReference>
<dbReference type="GO" id="GO:0005604">
    <property type="term" value="C:basement membrane"/>
    <property type="evidence" value="ECO:0007669"/>
    <property type="project" value="UniProtKB-SubCell"/>
</dbReference>
<dbReference type="Pfam" id="PF00055">
    <property type="entry name" value="Laminin_N"/>
    <property type="match status" value="1"/>
</dbReference>
<keyword evidence="19" id="KW-1185">Reference proteome</keyword>
<dbReference type="OMA" id="GECKCLT"/>
<feature type="disulfide bond" evidence="10">
    <location>
        <begin position="1377"/>
        <end position="1389"/>
    </location>
</feature>
<evidence type="ECO:0000256" key="4">
    <source>
        <dbReference type="ARBA" id="ARBA00022729"/>
    </source>
</evidence>
<name>A0A8W8JJV6_MAGGI</name>
<dbReference type="FunFam" id="2.10.25.10:FF:000106">
    <property type="entry name" value="Heparan sulfate proteoglycan 2"/>
    <property type="match status" value="1"/>
</dbReference>
<dbReference type="InterPro" id="IPR010307">
    <property type="entry name" value="Laminin_dom_II"/>
</dbReference>
<dbReference type="FunFam" id="2.10.25.10:FF:000209">
    <property type="entry name" value="Laminin subunit alpha 5"/>
    <property type="match status" value="2"/>
</dbReference>
<evidence type="ECO:0000256" key="8">
    <source>
        <dbReference type="ARBA" id="ARBA00023180"/>
    </source>
</evidence>
<evidence type="ECO:0000256" key="9">
    <source>
        <dbReference type="ARBA" id="ARBA00023292"/>
    </source>
</evidence>
<feature type="domain" description="Laminin G" evidence="14">
    <location>
        <begin position="3294"/>
        <end position="3468"/>
    </location>
</feature>
<feature type="domain" description="Laminin IV type A" evidence="16">
    <location>
        <begin position="1587"/>
        <end position="1791"/>
    </location>
</feature>
<feature type="disulfide bond" evidence="10">
    <location>
        <begin position="1518"/>
        <end position="1535"/>
    </location>
</feature>
<dbReference type="PROSITE" id="PS51117">
    <property type="entry name" value="LAMININ_NTER"/>
    <property type="match status" value="1"/>
</dbReference>
<feature type="domain" description="Laminin EGF-like" evidence="15">
    <location>
        <begin position="592"/>
        <end position="636"/>
    </location>
</feature>
<evidence type="ECO:0000256" key="6">
    <source>
        <dbReference type="ARBA" id="ARBA00022869"/>
    </source>
</evidence>
<evidence type="ECO:0000259" key="16">
    <source>
        <dbReference type="PROSITE" id="PS51115"/>
    </source>
</evidence>
<dbReference type="InterPro" id="IPR008211">
    <property type="entry name" value="Laminin_N"/>
</dbReference>
<feature type="region of interest" description="Disordered" evidence="12">
    <location>
        <begin position="1752"/>
        <end position="1771"/>
    </location>
</feature>
<keyword evidence="4 13" id="KW-0732">Signal</keyword>
<dbReference type="Pfam" id="PF00053">
    <property type="entry name" value="EGF_laminin"/>
    <property type="match status" value="19"/>
</dbReference>
<dbReference type="GO" id="GO:0034446">
    <property type="term" value="P:substrate adhesion-dependent cell spreading"/>
    <property type="evidence" value="ECO:0007669"/>
    <property type="project" value="UniProtKB-ARBA"/>
</dbReference>
<feature type="domain" description="Laminin EGF-like" evidence="15">
    <location>
        <begin position="2076"/>
        <end position="2121"/>
    </location>
</feature>
<sequence>MATRRAYLLIVPTLLFYLKFSNGEVLSPPYFNLAQQRQIYASSTCGVDVVGPELYCRLTGASSENGFADPEREIIQGQYCDVCEPSLPEKRHPPQYAIDGTERWWQSPPLSRGMAYNQVNLTIDLGQEFHVAYVFIKMANTPRPGVWALERSTDFGLSWKPWQYFADTPSDCMKFFGVQADRDIYADDAVICSTEFSKIVPLENGEIVVSLVNNRPSAQNFTYASKLQQWTKATNVRLKLLRTKTLLGHLMAVARQDPTVTRRYFYSIKDISIGGRCVCNGHANTCDRSDSNNPNLLVCSCKHNTCGSQCETCCPGFVQKKWKQARADKIFMCEPCECYGHATECLYDEEVDRLGLSVDMYGNYQGGGVCQNCQHNTYGINCDQCAAGYYRPYGVLKNDTNACRPCDCDLNVSTGECEEGSGRCLCRKEYTGLYCDSCAPGYEGYPTCVPCQCHMNGTDGEICSLEGGQPCPCKENFVGNRCDMCASGYYNFPECTPCACETSTGGSADNNCDVETGQCPCQLNFAGKECNQCAHGYYNYPACTLCDCDSSGTSSEICNKTTGQCLCKENFMFPRCDRCAPGHYNYPTCQECQCAEPGSIEKVCREDGQCPCKPNFGGRTCGRCHPGFYRYPDCASCNCDRYGSYGETCEQLSGQCECRPTFDGLSCSKCKEGFYNYPMCEECNCNPAGAKEIPGYPLGGCGEVIKGQLCECKERVMGRICDQCMPGYFNLDRNNPLGCEECSCYAPGTVAGLNMCHASSGQCTCKLDVVGRRCDTCASGFYGLSEANPFGCTECDCDSGGSINLRCEQRTGQCPCKPRVGGRRCDVPERNHFYPTLQQFKYEIEDGHTPEGSRIRYGFDETFFPNFSWRGYAILTAIQPEVEMDIEIKKPSLYRLIYRYVNVNNNILRGQVKLKPHNPTDVTQSSEVFFQVTTEPMFVTVGSGRDYEFVLNPGRWTVSISSPDILLLDYMVLVPDAYYEATVLQEKVTRPCKIPGDQGPCVSYGYPDLETFPTVIGGSGFVIDRNGSQIPTQVFPNQIILDELGIPTLAQLDNSQRELNLNLRVPRPGDYVLVFNYFALSNRSQELDVEADVDGQTTLGTVLLYSCKYSVLCRQVMKNIDDMPSVITINDTINIRVTGDQDVDVAIGSVVAIPYDEWSLGFIRPSIICIRINGICVVSGYTIPSSGLRIDFEDPPNSNLIATVVPSHITEQGLIELNNINRVVELTGNIRTPGQYVVLVHFYMPSTAGADLPVTLFTEGFPPITGTFKPRFCPSVYGCRSQIVFDGTVRNVISLQPGNFTIRFNNTMGRNMLLDYLMVIPVKQFSQSDLNPQPIDNSAHFLKWCVGPGFVLVNDTEFCQSGVYTLTTDFNNGGLACGCDTDGSLSFECSNFGGQCQCRDNVIGQKCTQCREGYYGFPRCKPCNCPYGMCSPFSGECMCPPRVTGERCNTCVPATYGFDPLVGCTDCKCNAEGVLNRDMNCDQTTGQCTCKDNVGGRKCDYCLAGFYSFPYCSPCSNCDSQGTQEEICDASSGACLCKENVAAPDCDVCEPGSFNLDPRNPKGCTKCFCFGTTARCDSSTLVWGTHKNMLGWAVTNTVEGSLRESETIIAVLESDTKIVDPDQAMYWIASASYLGDQLKSYGGKLRFEVYSVVPRENETSLPSGPDIILQGGNMTLHHIYQSKPEPTTTYPVEITLNEYNFVRGEDGLPVSRETFMMILVDITAIHIRANYFSPTTEVRLMNVELELAVERQGEGTPENKDDGGGSWFGDWFGGGEQTTPAPLPTAISVEQCQCPMGYIGSSCQDCAPGYYRSSKSPYRGVCIPCSCNGHADSCDTETGECLNCRDNTMGKHCEECLPGYYGDALTGVCQICSCPLPIESNNFASGCNVYEGSVYSCDCLPGYTGSRCEQCAPGYYGDPAQEGEVCRPCQCSGNIDMSDPEACSLSTGECLKCLNNTMGPGCAYCEDWYHGDAVTLKNCQACTCDQCGSVSCDRDLGSCQCQPNVEGLNCDRCKPDTYGFDSCAGCRDCNCGLASVSTQCDSVTGQCMCMPGTEGNYCDQCSEGFWNYTAAGCQVCECEEDGAITCDRVTGQCQCLPGVTGDRCDRCLPRYILVPNKGCQACDSCVHILLDDVEALQRSTTNLSTTLESVSVGMSANNRLEEINQAAINLRPEVDALLAGPQDISLEPLSKELSEVQTLADDGKLQSDRLKTRGLFLTDESKDLLTAADNIEAKTAEVKREADEVVQYAENILKQIYEGIKIANIDTAIQDSRRVLDQIKAANFSGNAEECTTEEALAKELLAQMSFWFASEQSNSSRETLKEAEDIIMRLYDLQSNARNSDREADSAQDLVNDLNQQTMSILKVRLGTLDMSEKDVQMLHSMSDSLLMDAREALGVSSDAAYEAETRASQIDAAVRRMRDFVGNLTSGLEEAIFKVNESQARAQSLSEQAQFLENIYTDTRETSANALNAASAFQGIVDAIDDANNASRVALEAANEAQGKSNGVGESSQNSKGNSTALLESAITRLDRTEVELSERLREAKLSTDDVETMNDEISRGMNDLKFQIQELGRYEFENRTRDAGIRATAAGQRALDAQEKVGTILAKLPEDKNKIDRLANTVAKTDKNIADATSQGDFVRDNLPEVITQINLLGQRKEAVEALRDGVYTNLSRLREQIELARDAANRIRVGLEFVGNTTATLRNPANIESAGSYSTLSMYVQTRQKRALLGYVGADMMPNRVTPDYMSLELRDGRPVLRYNLGSDPAEIVSKMDVSDGKWYLIKAKRIGKSGELEVIGDGDNNNDKVTGESGGTFTVLELNPQTTKFYVGGVPSDVRLPRPVDSTYYNGAMEEVMFDGKPLGLWNFVAGENNFKGAIERDVMKSVVSNGFRFNGKGYVRLSASKVNFKPAKESNIILSFKTYAENGLIFFMGKNRDFMSLEMKEGHVLFQYDLGGMPAKLITPETYNDGNWHTIQAQRQERFGVLKVDNGDAIQGQSPGTMIELSYTDDIFIGGYNRLFVPVGNVESRGFDGCVQDLQFNINKWDLNKNEAAKGVVRGCPEQILRTATFDQERRGFISKELAASVGTNFDVTFRIKTLSNASMILYTSNNDQTSGFSVAILRGRLVVTSDPGGAPLALESTVNTYNDGNWHYVSIMKMGAKLMMNIDDQEMVDKTGRSGTDVFTERPLYIGGTDFTMSERLVASTARFSGCMSDFTINGNFLNFATIPRQNVRDVSFSECPIEDTEISVTRTTVLPTFPTDTEESTKEVTVAPEEKCRLPSNVDVETISPGDVEGFKFGDTLTSRHEYVGWKSLRVKATIEIEFKTTSSGGIMLYATDRRKTDFISLIMKDGHLVFSFNCGSGALNLETDQKYNDGKWHTVEFGRNQKTGKISVDGGAVKEGTSPGPTQSLNLRKPFFVGGINPDLSSNDKVKKHLQGVLGSFEGCMRNMKQNYETFGQPNATQKVSSCVANLERGTFFNDQGGYITLYDKYYVGLDFAFNLDIRPRNLSGVILAIYDPAEKGDYIFLQLVDGKVVATADNGQGEVKTEYTPREENALCDGEWHSISVNKAKNVLLLTVDGNNAPAGTGAVGSSEINTNDPMYIGGVPDFTRTGILTDRNFSGCIRNFEIRRGKGELYKAQYLSSGDITGDVTLNKCPRN</sequence>
<evidence type="ECO:0000256" key="1">
    <source>
        <dbReference type="ARBA" id="ARBA00004302"/>
    </source>
</evidence>
<dbReference type="Pfam" id="PF00052">
    <property type="entry name" value="Laminin_B"/>
    <property type="match status" value="1"/>
</dbReference>
<keyword evidence="9 10" id="KW-0424">Laminin EGF-like domain</keyword>
<feature type="disulfide bond" evidence="10">
    <location>
        <begin position="1899"/>
        <end position="1908"/>
    </location>
</feature>
<dbReference type="FunFam" id="2.10.25.10:FF:000082">
    <property type="entry name" value="Laminin subunit alpha 1"/>
    <property type="match status" value="2"/>
</dbReference>
<feature type="disulfide bond" evidence="10">
    <location>
        <begin position="1844"/>
        <end position="1853"/>
    </location>
</feature>
<dbReference type="PROSITE" id="PS01248">
    <property type="entry name" value="EGF_LAM_1"/>
    <property type="match status" value="6"/>
</dbReference>
<feature type="disulfide bond" evidence="10">
    <location>
        <begin position="1537"/>
        <end position="1546"/>
    </location>
</feature>
<feature type="disulfide bond" evidence="10">
    <location>
        <begin position="567"/>
        <end position="576"/>
    </location>
</feature>
<feature type="domain" description="Laminin EGF-like" evidence="15">
    <location>
        <begin position="742"/>
        <end position="794"/>
    </location>
</feature>
<feature type="disulfide bond" evidence="10">
    <location>
        <begin position="612"/>
        <end position="621"/>
    </location>
</feature>
<dbReference type="SMR" id="A0A8W8JJV6"/>
<dbReference type="PANTHER" id="PTHR10574:SF406">
    <property type="entry name" value="LAMININ SUBUNIT ALPHA 5"/>
    <property type="match status" value="1"/>
</dbReference>
<feature type="disulfide bond" evidence="10">
    <location>
        <begin position="426"/>
        <end position="435"/>
    </location>
</feature>
<feature type="domain" description="Laminin EGF-like" evidence="15">
    <location>
        <begin position="451"/>
        <end position="497"/>
    </location>
</feature>
<dbReference type="FunFam" id="2.10.25.10:FF:000034">
    <property type="entry name" value="Laminin subunit alpha 3"/>
    <property type="match status" value="1"/>
</dbReference>
<evidence type="ECO:0008006" key="20">
    <source>
        <dbReference type="Google" id="ProtNLM"/>
    </source>
</evidence>
<feature type="domain" description="Laminin EGF-like" evidence="15">
    <location>
        <begin position="498"/>
        <end position="545"/>
    </location>
</feature>
<feature type="domain" description="Laminin G" evidence="14">
    <location>
        <begin position="2690"/>
        <end position="2884"/>
    </location>
</feature>
<feature type="disulfide bond" evidence="10">
    <location>
        <begin position="1490"/>
        <end position="1499"/>
    </location>
</feature>
<dbReference type="FunFam" id="2.10.25.10:FF:000069">
    <property type="entry name" value="Laminin subunit alpha 1"/>
    <property type="match status" value="1"/>
</dbReference>
<feature type="domain" description="Laminin EGF-like" evidence="15">
    <location>
        <begin position="546"/>
        <end position="591"/>
    </location>
</feature>
<feature type="disulfide bond" evidence="10">
    <location>
        <begin position="712"/>
        <end position="721"/>
    </location>
</feature>
<dbReference type="SMART" id="SM00181">
    <property type="entry name" value="EGF"/>
    <property type="match status" value="14"/>
</dbReference>
<dbReference type="InterPro" id="IPR000742">
    <property type="entry name" value="EGF"/>
</dbReference>
<evidence type="ECO:0000256" key="3">
    <source>
        <dbReference type="ARBA" id="ARBA00022530"/>
    </source>
</evidence>
<feature type="disulfide bond" evidence="10">
    <location>
        <begin position="2049"/>
        <end position="2058"/>
    </location>
</feature>
<dbReference type="PRINTS" id="PR00011">
    <property type="entry name" value="EGFLAMININ"/>
</dbReference>
<feature type="domain" description="Laminin G" evidence="14">
    <location>
        <begin position="3474"/>
        <end position="3656"/>
    </location>
</feature>
<dbReference type="InterPro" id="IPR050440">
    <property type="entry name" value="Laminin/Netrin_ECM"/>
</dbReference>
<feature type="disulfide bond" evidence="10">
    <location>
        <begin position="548"/>
        <end position="565"/>
    </location>
</feature>
<feature type="domain" description="Laminin EGF-like" evidence="15">
    <location>
        <begin position="1982"/>
        <end position="2028"/>
    </location>
</feature>
<dbReference type="Pfam" id="PF02210">
    <property type="entry name" value="Laminin_G_2"/>
    <property type="match status" value="4"/>
</dbReference>
<feature type="region of interest" description="Disordered" evidence="12">
    <location>
        <begin position="2496"/>
        <end position="2517"/>
    </location>
</feature>
<evidence type="ECO:0000259" key="17">
    <source>
        <dbReference type="PROSITE" id="PS51117"/>
    </source>
</evidence>
<dbReference type="SMART" id="SM00282">
    <property type="entry name" value="LamG"/>
    <property type="match status" value="5"/>
</dbReference>
<dbReference type="OrthoDB" id="5984158at2759"/>
<evidence type="ECO:0000256" key="11">
    <source>
        <dbReference type="SAM" id="Coils"/>
    </source>
</evidence>
<dbReference type="Gene3D" id="2.60.120.260">
    <property type="entry name" value="Galactose-binding domain-like"/>
    <property type="match status" value="1"/>
</dbReference>
<feature type="disulfide bond" evidence="10">
    <location>
        <begin position="765"/>
        <end position="774"/>
    </location>
</feature>
<dbReference type="FunFam" id="2.10.25.10:FF:000407">
    <property type="entry name" value="Laminin subunit alpha-3"/>
    <property type="match status" value="1"/>
</dbReference>
<protein>
    <recommendedName>
        <fullName evidence="20">Laminin subunit alpha</fullName>
    </recommendedName>
</protein>
<feature type="disulfide bond" evidence="10">
    <location>
        <begin position="521"/>
        <end position="530"/>
    </location>
</feature>
<evidence type="ECO:0000256" key="10">
    <source>
        <dbReference type="PROSITE-ProRule" id="PRU00460"/>
    </source>
</evidence>
<dbReference type="GO" id="GO:0061564">
    <property type="term" value="P:axon development"/>
    <property type="evidence" value="ECO:0007669"/>
    <property type="project" value="UniProtKB-ARBA"/>
</dbReference>
<dbReference type="FunFam" id="2.10.25.10:FF:000051">
    <property type="entry name" value="Laminin subunit alpha 4"/>
    <property type="match status" value="1"/>
</dbReference>
<keyword evidence="6" id="KW-0084">Basement membrane</keyword>
<dbReference type="SMART" id="SM00281">
    <property type="entry name" value="LamB"/>
    <property type="match status" value="1"/>
</dbReference>
<dbReference type="Gene3D" id="2.10.25.10">
    <property type="entry name" value="Laminin"/>
    <property type="match status" value="21"/>
</dbReference>
<feature type="compositionally biased region" description="Basic and acidic residues" evidence="12">
    <location>
        <begin position="1752"/>
        <end position="1763"/>
    </location>
</feature>
<keyword evidence="7 10" id="KW-1015">Disulfide bond</keyword>
<evidence type="ECO:0000259" key="14">
    <source>
        <dbReference type="PROSITE" id="PS50025"/>
    </source>
</evidence>
<dbReference type="PANTHER" id="PTHR10574">
    <property type="entry name" value="NETRIN/LAMININ-RELATED"/>
    <property type="match status" value="1"/>
</dbReference>
<dbReference type="InterPro" id="IPR001791">
    <property type="entry name" value="Laminin_G"/>
</dbReference>
<feature type="disulfide bond" evidence="10">
    <location>
        <begin position="451"/>
        <end position="463"/>
    </location>
</feature>
<feature type="domain" description="Laminin EGF-like" evidence="15">
    <location>
        <begin position="1872"/>
        <end position="1928"/>
    </location>
</feature>
<evidence type="ECO:0000256" key="5">
    <source>
        <dbReference type="ARBA" id="ARBA00022737"/>
    </source>
</evidence>
<dbReference type="CDD" id="cd00055">
    <property type="entry name" value="EGF_Lam"/>
    <property type="match status" value="21"/>
</dbReference>
<dbReference type="PROSITE" id="PS51115">
    <property type="entry name" value="LAMININ_IVA"/>
    <property type="match status" value="1"/>
</dbReference>
<dbReference type="InterPro" id="IPR056863">
    <property type="entry name" value="LMN_ATRN_NET-like_EGF"/>
</dbReference>
<dbReference type="GO" id="GO:0006950">
    <property type="term" value="P:response to stress"/>
    <property type="evidence" value="ECO:0007669"/>
    <property type="project" value="UniProtKB-ARBA"/>
</dbReference>
<evidence type="ECO:0000313" key="19">
    <source>
        <dbReference type="Proteomes" id="UP000005408"/>
    </source>
</evidence>
<evidence type="ECO:0000256" key="7">
    <source>
        <dbReference type="ARBA" id="ARBA00023157"/>
    </source>
</evidence>
<keyword evidence="2" id="KW-0964">Secreted</keyword>
<keyword evidence="3" id="KW-0272">Extracellular matrix</keyword>
<comment type="subcellular location">
    <subcellularLocation>
        <location evidence="1">Secreted</location>
        <location evidence="1">Extracellular space</location>
        <location evidence="1">Extracellular matrix</location>
        <location evidence="1">Basement membrane</location>
    </subcellularLocation>
</comment>
<comment type="caution">
    <text evidence="10">Lacks conserved residue(s) required for the propagation of feature annotation.</text>
</comment>
<feature type="disulfide bond" evidence="10">
    <location>
        <begin position="592"/>
        <end position="604"/>
    </location>
</feature>
<keyword evidence="5" id="KW-0677">Repeat</keyword>
<dbReference type="GO" id="GO:0071711">
    <property type="term" value="P:basement membrane organization"/>
    <property type="evidence" value="ECO:0007669"/>
    <property type="project" value="UniProtKB-ARBA"/>
</dbReference>
<dbReference type="CDD" id="cd00110">
    <property type="entry name" value="LamG"/>
    <property type="match status" value="5"/>
</dbReference>
<feature type="signal peptide" evidence="13">
    <location>
        <begin position="1"/>
        <end position="23"/>
    </location>
</feature>
<feature type="compositionally biased region" description="Polar residues" evidence="12">
    <location>
        <begin position="2500"/>
        <end position="2517"/>
    </location>
</feature>
<evidence type="ECO:0000256" key="13">
    <source>
        <dbReference type="SAM" id="SignalP"/>
    </source>
</evidence>
<feature type="domain" description="Laminin EGF-like" evidence="15">
    <location>
        <begin position="637"/>
        <end position="682"/>
    </location>
</feature>